<feature type="transmembrane region" description="Helical" evidence="1">
    <location>
        <begin position="123"/>
        <end position="147"/>
    </location>
</feature>
<feature type="transmembrane region" description="Helical" evidence="1">
    <location>
        <begin position="49"/>
        <end position="70"/>
    </location>
</feature>
<evidence type="ECO:0000313" key="3">
    <source>
        <dbReference type="Proteomes" id="UP000054166"/>
    </source>
</evidence>
<dbReference type="InParanoid" id="A0A0C3BKS4"/>
<keyword evidence="1" id="KW-0472">Membrane</keyword>
<dbReference type="HOGENOM" id="CLU_1409293_0_0_1"/>
<dbReference type="EMBL" id="KN833020">
    <property type="protein sequence ID" value="KIM77937.1"/>
    <property type="molecule type" value="Genomic_DNA"/>
</dbReference>
<keyword evidence="1" id="KW-1133">Transmembrane helix</keyword>
<gene>
    <name evidence="2" type="ORF">PILCRDRAFT_824925</name>
</gene>
<keyword evidence="1" id="KW-0812">Transmembrane</keyword>
<keyword evidence="3" id="KW-1185">Reference proteome</keyword>
<reference evidence="3" key="2">
    <citation type="submission" date="2015-01" db="EMBL/GenBank/DDBJ databases">
        <title>Evolutionary Origins and Diversification of the Mycorrhizal Mutualists.</title>
        <authorList>
            <consortium name="DOE Joint Genome Institute"/>
            <consortium name="Mycorrhizal Genomics Consortium"/>
            <person name="Kohler A."/>
            <person name="Kuo A."/>
            <person name="Nagy L.G."/>
            <person name="Floudas D."/>
            <person name="Copeland A."/>
            <person name="Barry K.W."/>
            <person name="Cichocki N."/>
            <person name="Veneault-Fourrey C."/>
            <person name="LaButti K."/>
            <person name="Lindquist E.A."/>
            <person name="Lipzen A."/>
            <person name="Lundell T."/>
            <person name="Morin E."/>
            <person name="Murat C."/>
            <person name="Riley R."/>
            <person name="Ohm R."/>
            <person name="Sun H."/>
            <person name="Tunlid A."/>
            <person name="Henrissat B."/>
            <person name="Grigoriev I.V."/>
            <person name="Hibbett D.S."/>
            <person name="Martin F."/>
        </authorList>
    </citation>
    <scope>NUCLEOTIDE SEQUENCE [LARGE SCALE GENOMIC DNA]</scope>
    <source>
        <strain evidence="3">F 1598</strain>
    </source>
</reference>
<protein>
    <submittedName>
        <fullName evidence="2">Uncharacterized protein</fullName>
    </submittedName>
</protein>
<accession>A0A0C3BKS4</accession>
<sequence length="193" mass="21570">MRMSIIATIVIEVLLPACLTAVFIANHSATSPDNKEKMRAQFPAKSEDFSAWISVILLAFPPALIIPLSLRLDFANYMVSATPLHLMTLEEVPADKIATNPTLKLSRGIVIPRTIPFTLKYPYFASTLLAWLLANVVITYVLVYGWLSDPDRFTYLLSVFVVAIPMVIMSVFGVSLLRGEVERTRNDGVWRLL</sequence>
<dbReference type="Proteomes" id="UP000054166">
    <property type="component" value="Unassembled WGS sequence"/>
</dbReference>
<feature type="transmembrane region" description="Helical" evidence="1">
    <location>
        <begin position="153"/>
        <end position="177"/>
    </location>
</feature>
<proteinExistence type="predicted"/>
<organism evidence="2 3">
    <name type="scientific">Piloderma croceum (strain F 1598)</name>
    <dbReference type="NCBI Taxonomy" id="765440"/>
    <lineage>
        <taxon>Eukaryota</taxon>
        <taxon>Fungi</taxon>
        <taxon>Dikarya</taxon>
        <taxon>Basidiomycota</taxon>
        <taxon>Agaricomycotina</taxon>
        <taxon>Agaricomycetes</taxon>
        <taxon>Agaricomycetidae</taxon>
        <taxon>Atheliales</taxon>
        <taxon>Atheliaceae</taxon>
        <taxon>Piloderma</taxon>
    </lineage>
</organism>
<evidence type="ECO:0000313" key="2">
    <source>
        <dbReference type="EMBL" id="KIM77937.1"/>
    </source>
</evidence>
<evidence type="ECO:0000256" key="1">
    <source>
        <dbReference type="SAM" id="Phobius"/>
    </source>
</evidence>
<dbReference type="AlphaFoldDB" id="A0A0C3BKS4"/>
<feature type="transmembrane region" description="Helical" evidence="1">
    <location>
        <begin position="7"/>
        <end position="29"/>
    </location>
</feature>
<reference evidence="2 3" key="1">
    <citation type="submission" date="2014-04" db="EMBL/GenBank/DDBJ databases">
        <authorList>
            <consortium name="DOE Joint Genome Institute"/>
            <person name="Kuo A."/>
            <person name="Tarkka M."/>
            <person name="Buscot F."/>
            <person name="Kohler A."/>
            <person name="Nagy L.G."/>
            <person name="Floudas D."/>
            <person name="Copeland A."/>
            <person name="Barry K.W."/>
            <person name="Cichocki N."/>
            <person name="Veneault-Fourrey C."/>
            <person name="LaButti K."/>
            <person name="Lindquist E.A."/>
            <person name="Lipzen A."/>
            <person name="Lundell T."/>
            <person name="Morin E."/>
            <person name="Murat C."/>
            <person name="Sun H."/>
            <person name="Tunlid A."/>
            <person name="Henrissat B."/>
            <person name="Grigoriev I.V."/>
            <person name="Hibbett D.S."/>
            <person name="Martin F."/>
            <person name="Nordberg H.P."/>
            <person name="Cantor M.N."/>
            <person name="Hua S.X."/>
        </authorList>
    </citation>
    <scope>NUCLEOTIDE SEQUENCE [LARGE SCALE GENOMIC DNA]</scope>
    <source>
        <strain evidence="2 3">F 1598</strain>
    </source>
</reference>
<name>A0A0C3BKS4_PILCF</name>